<evidence type="ECO:0000256" key="1">
    <source>
        <dbReference type="ARBA" id="ARBA00004651"/>
    </source>
</evidence>
<dbReference type="PANTHER" id="PTHR30250">
    <property type="entry name" value="PST FAMILY PREDICTED COLANIC ACID TRANSPORTER"/>
    <property type="match status" value="1"/>
</dbReference>
<keyword evidence="4 6" id="KW-1133">Transmembrane helix</keyword>
<feature type="transmembrane region" description="Helical" evidence="6">
    <location>
        <begin position="282"/>
        <end position="309"/>
    </location>
</feature>
<keyword evidence="8" id="KW-1185">Reference proteome</keyword>
<protein>
    <submittedName>
        <fullName evidence="7">Oligosaccharide flippase family protein</fullName>
    </submittedName>
</protein>
<evidence type="ECO:0000256" key="3">
    <source>
        <dbReference type="ARBA" id="ARBA00022692"/>
    </source>
</evidence>
<dbReference type="InterPro" id="IPR050833">
    <property type="entry name" value="Poly_Biosynth_Transport"/>
</dbReference>
<feature type="transmembrane region" description="Helical" evidence="6">
    <location>
        <begin position="167"/>
        <end position="186"/>
    </location>
</feature>
<feature type="transmembrane region" description="Helical" evidence="6">
    <location>
        <begin position="315"/>
        <end position="332"/>
    </location>
</feature>
<dbReference type="EMBL" id="JBHUFA010000001">
    <property type="protein sequence ID" value="MFD1694356.1"/>
    <property type="molecule type" value="Genomic_DNA"/>
</dbReference>
<evidence type="ECO:0000256" key="4">
    <source>
        <dbReference type="ARBA" id="ARBA00022989"/>
    </source>
</evidence>
<dbReference type="Pfam" id="PF13440">
    <property type="entry name" value="Polysacc_synt_3"/>
    <property type="match status" value="1"/>
</dbReference>
<comment type="subcellular location">
    <subcellularLocation>
        <location evidence="1">Cell membrane</location>
        <topology evidence="1">Multi-pass membrane protein</topology>
    </subcellularLocation>
</comment>
<evidence type="ECO:0000313" key="7">
    <source>
        <dbReference type="EMBL" id="MFD1694356.1"/>
    </source>
</evidence>
<evidence type="ECO:0000313" key="8">
    <source>
        <dbReference type="Proteomes" id="UP001597327"/>
    </source>
</evidence>
<feature type="transmembrane region" description="Helical" evidence="6">
    <location>
        <begin position="353"/>
        <end position="370"/>
    </location>
</feature>
<keyword evidence="2" id="KW-1003">Cell membrane</keyword>
<dbReference type="RefSeq" id="WP_149891782.1">
    <property type="nucleotide sequence ID" value="NZ_JBHUFA010000001.1"/>
</dbReference>
<proteinExistence type="predicted"/>
<gene>
    <name evidence="7" type="ORF">ACFSC7_02430</name>
</gene>
<feature type="transmembrane region" description="Helical" evidence="6">
    <location>
        <begin position="107"/>
        <end position="127"/>
    </location>
</feature>
<dbReference type="Proteomes" id="UP001597327">
    <property type="component" value="Unassembled WGS sequence"/>
</dbReference>
<feature type="transmembrane region" description="Helical" evidence="6">
    <location>
        <begin position="407"/>
        <end position="427"/>
    </location>
</feature>
<name>A0ABW4JU75_9HYPH</name>
<feature type="transmembrane region" description="Helical" evidence="6">
    <location>
        <begin position="207"/>
        <end position="226"/>
    </location>
</feature>
<feature type="transmembrane region" description="Helical" evidence="6">
    <location>
        <begin position="77"/>
        <end position="101"/>
    </location>
</feature>
<feature type="transmembrane region" description="Helical" evidence="6">
    <location>
        <begin position="139"/>
        <end position="161"/>
    </location>
</feature>
<evidence type="ECO:0000256" key="6">
    <source>
        <dbReference type="SAM" id="Phobius"/>
    </source>
</evidence>
<sequence length="473" mass="51184">MLKSIASIGANNAAVSVLGLARNILIARLISVEDFGIASTFAITLFLLEMSTDLGLNKLMLQDAEGREPSFQATLQAVQFLRGLVTGLILFAAAGPIASLFEVPHLVWAYQLFAIVPVLRGALNFDIYRFQKDYRFSRFIAVDLGSQLVAVASAVAFGLILGDFRAMLYSILLQQVAYLGLSQVVAERRYAWAWDRQILGRVQSFGWPLMINGLLIFCIFHGDRVILGSLESLEDLGWFSAALAVTMTPAQVTATTLQSILLPRLSATSAGSEKGREMAEGVLRLSLVAAAGFVVGYAAFGPLLIAVLYGIKYEVALGFIGWLGLMHGLRLARTGTSIVAISRARTRNPMQANIVRALFVPVVWFVVQSGGGIEGLVLVGILGELAASLASLYLLNRVFLVRVSALLPSLGLMVLVLSSVVAVNLLAPSSREHLFNFGFLHVLMLVLTGVLIWKTPEVRDLLSYLRTSKGKGR</sequence>
<feature type="transmembrane region" description="Helical" evidence="6">
    <location>
        <begin position="433"/>
        <end position="453"/>
    </location>
</feature>
<dbReference type="PANTHER" id="PTHR30250:SF11">
    <property type="entry name" value="O-ANTIGEN TRANSPORTER-RELATED"/>
    <property type="match status" value="1"/>
</dbReference>
<keyword evidence="3 6" id="KW-0812">Transmembrane</keyword>
<keyword evidence="5 6" id="KW-0472">Membrane</keyword>
<feature type="transmembrane region" description="Helical" evidence="6">
    <location>
        <begin position="238"/>
        <end position="261"/>
    </location>
</feature>
<reference evidence="8" key="1">
    <citation type="journal article" date="2019" name="Int. J. Syst. Evol. Microbiol.">
        <title>The Global Catalogue of Microorganisms (GCM) 10K type strain sequencing project: providing services to taxonomists for standard genome sequencing and annotation.</title>
        <authorList>
            <consortium name="The Broad Institute Genomics Platform"/>
            <consortium name="The Broad Institute Genome Sequencing Center for Infectious Disease"/>
            <person name="Wu L."/>
            <person name="Ma J."/>
        </authorList>
    </citation>
    <scope>NUCLEOTIDE SEQUENCE [LARGE SCALE GENOMIC DNA]</scope>
    <source>
        <strain evidence="8">JCM 3369</strain>
    </source>
</reference>
<feature type="transmembrane region" description="Helical" evidence="6">
    <location>
        <begin position="376"/>
        <end position="395"/>
    </location>
</feature>
<comment type="caution">
    <text evidence="7">The sequence shown here is derived from an EMBL/GenBank/DDBJ whole genome shotgun (WGS) entry which is preliminary data.</text>
</comment>
<evidence type="ECO:0000256" key="5">
    <source>
        <dbReference type="ARBA" id="ARBA00023136"/>
    </source>
</evidence>
<organism evidence="7 8">
    <name type="scientific">Roseibium aestuarii</name>
    <dbReference type="NCBI Taxonomy" id="2600299"/>
    <lineage>
        <taxon>Bacteria</taxon>
        <taxon>Pseudomonadati</taxon>
        <taxon>Pseudomonadota</taxon>
        <taxon>Alphaproteobacteria</taxon>
        <taxon>Hyphomicrobiales</taxon>
        <taxon>Stappiaceae</taxon>
        <taxon>Roseibium</taxon>
    </lineage>
</organism>
<evidence type="ECO:0000256" key="2">
    <source>
        <dbReference type="ARBA" id="ARBA00022475"/>
    </source>
</evidence>
<accession>A0ABW4JU75</accession>